<protein>
    <submittedName>
        <fullName evidence="2">Uncharacterized protein</fullName>
    </submittedName>
</protein>
<evidence type="ECO:0000313" key="3">
    <source>
        <dbReference type="Proteomes" id="UP001589575"/>
    </source>
</evidence>
<feature type="region of interest" description="Disordered" evidence="1">
    <location>
        <begin position="82"/>
        <end position="104"/>
    </location>
</feature>
<evidence type="ECO:0000313" key="2">
    <source>
        <dbReference type="EMBL" id="MFB9073739.1"/>
    </source>
</evidence>
<sequence length="104" mass="10835">MGSLGGGSPRPPPQGGVAIGCINTHCGPDAATDGLNGPALTRCPGWRSNDPLFFHIRAGRECSVLLDDHGVQVGFLVDDPVLHSPARRRPGATGGERHDGVEYL</sequence>
<gene>
    <name evidence="2" type="ORF">ACFFX0_22060</name>
</gene>
<evidence type="ECO:0000256" key="1">
    <source>
        <dbReference type="SAM" id="MobiDB-lite"/>
    </source>
</evidence>
<name>A0ABV5G470_9MICC</name>
<accession>A0ABV5G470</accession>
<organism evidence="2 3">
    <name type="scientific">Citricoccus parietis</name>
    <dbReference type="NCBI Taxonomy" id="592307"/>
    <lineage>
        <taxon>Bacteria</taxon>
        <taxon>Bacillati</taxon>
        <taxon>Actinomycetota</taxon>
        <taxon>Actinomycetes</taxon>
        <taxon>Micrococcales</taxon>
        <taxon>Micrococcaceae</taxon>
        <taxon>Citricoccus</taxon>
    </lineage>
</organism>
<dbReference type="EMBL" id="JBHMFI010000001">
    <property type="protein sequence ID" value="MFB9073739.1"/>
    <property type="molecule type" value="Genomic_DNA"/>
</dbReference>
<dbReference type="Proteomes" id="UP001589575">
    <property type="component" value="Unassembled WGS sequence"/>
</dbReference>
<reference evidence="2 3" key="1">
    <citation type="submission" date="2024-09" db="EMBL/GenBank/DDBJ databases">
        <authorList>
            <person name="Sun Q."/>
            <person name="Mori K."/>
        </authorList>
    </citation>
    <scope>NUCLEOTIDE SEQUENCE [LARGE SCALE GENOMIC DNA]</scope>
    <source>
        <strain evidence="2 3">CCM 7609</strain>
    </source>
</reference>
<feature type="compositionally biased region" description="Basic and acidic residues" evidence="1">
    <location>
        <begin position="95"/>
        <end position="104"/>
    </location>
</feature>
<comment type="caution">
    <text evidence="2">The sequence shown here is derived from an EMBL/GenBank/DDBJ whole genome shotgun (WGS) entry which is preliminary data.</text>
</comment>
<keyword evidence="3" id="KW-1185">Reference proteome</keyword>
<proteinExistence type="predicted"/>